<name>A0ABW1RG14_9LACO</name>
<keyword evidence="2" id="KW-1185">Reference proteome</keyword>
<sequence length="141" mass="15601">MKGIKAGSMVTVTEYRSGKEIFHNLHGTIFRAYENSACIIVDAADAAPVIKMLGVDRIVASYKKIKETAAKAALDPANAQGTERRIISTWGQGWSIDRIKSTVLRSESTIYRVLKKYGIDPDAPRVKAKKVKPFTIPHLSR</sequence>
<accession>A0ABW1RG14</accession>
<protein>
    <recommendedName>
        <fullName evidence="3">HTH luxR-type domain-containing protein</fullName>
    </recommendedName>
</protein>
<reference evidence="2" key="1">
    <citation type="journal article" date="2019" name="Int. J. Syst. Evol. Microbiol.">
        <title>The Global Catalogue of Microorganisms (GCM) 10K type strain sequencing project: providing services to taxonomists for standard genome sequencing and annotation.</title>
        <authorList>
            <consortium name="The Broad Institute Genomics Platform"/>
            <consortium name="The Broad Institute Genome Sequencing Center for Infectious Disease"/>
            <person name="Wu L."/>
            <person name="Ma J."/>
        </authorList>
    </citation>
    <scope>NUCLEOTIDE SEQUENCE [LARGE SCALE GENOMIC DNA]</scope>
    <source>
        <strain evidence="2">CCM 8904</strain>
    </source>
</reference>
<evidence type="ECO:0000313" key="2">
    <source>
        <dbReference type="Proteomes" id="UP001596289"/>
    </source>
</evidence>
<evidence type="ECO:0008006" key="3">
    <source>
        <dbReference type="Google" id="ProtNLM"/>
    </source>
</evidence>
<gene>
    <name evidence="1" type="ORF">ACFQGP_07820</name>
</gene>
<proteinExistence type="predicted"/>
<dbReference type="Proteomes" id="UP001596289">
    <property type="component" value="Unassembled WGS sequence"/>
</dbReference>
<comment type="caution">
    <text evidence="1">The sequence shown here is derived from an EMBL/GenBank/DDBJ whole genome shotgun (WGS) entry which is preliminary data.</text>
</comment>
<organism evidence="1 2">
    <name type="scientific">Loigolactobacillus jiayinensis</name>
    <dbReference type="NCBI Taxonomy" id="2486016"/>
    <lineage>
        <taxon>Bacteria</taxon>
        <taxon>Bacillati</taxon>
        <taxon>Bacillota</taxon>
        <taxon>Bacilli</taxon>
        <taxon>Lactobacillales</taxon>
        <taxon>Lactobacillaceae</taxon>
        <taxon>Loigolactobacillus</taxon>
    </lineage>
</organism>
<evidence type="ECO:0000313" key="1">
    <source>
        <dbReference type="EMBL" id="MFC6170482.1"/>
    </source>
</evidence>
<dbReference type="RefSeq" id="WP_125552545.1">
    <property type="nucleotide sequence ID" value="NZ_JBHSSL010000042.1"/>
</dbReference>
<dbReference type="EMBL" id="JBHSSL010000042">
    <property type="protein sequence ID" value="MFC6170482.1"/>
    <property type="molecule type" value="Genomic_DNA"/>
</dbReference>
<dbReference type="Gene3D" id="1.10.10.60">
    <property type="entry name" value="Homeodomain-like"/>
    <property type="match status" value="1"/>
</dbReference>